<keyword evidence="2" id="KW-0812">Transmembrane</keyword>
<evidence type="ECO:0000256" key="2">
    <source>
        <dbReference type="SAM" id="Phobius"/>
    </source>
</evidence>
<feature type="transmembrane region" description="Helical" evidence="2">
    <location>
        <begin position="277"/>
        <end position="294"/>
    </location>
</feature>
<keyword evidence="2" id="KW-1133">Transmembrane helix</keyword>
<name>A0A1M5CDK1_9CLOT</name>
<feature type="domain" description="Rad50/SbcC-type AAA" evidence="3">
    <location>
        <begin position="8"/>
        <end position="224"/>
    </location>
</feature>
<dbReference type="RefSeq" id="WP_072854630.1">
    <property type="nucleotide sequence ID" value="NZ_FQVI01000038.1"/>
</dbReference>
<dbReference type="SUPFAM" id="SSF52540">
    <property type="entry name" value="P-loop containing nucleoside triphosphate hydrolases"/>
    <property type="match status" value="1"/>
</dbReference>
<dbReference type="GO" id="GO:0006302">
    <property type="term" value="P:double-strand break repair"/>
    <property type="evidence" value="ECO:0007669"/>
    <property type="project" value="InterPro"/>
</dbReference>
<feature type="coiled-coil region" evidence="1">
    <location>
        <begin position="169"/>
        <end position="232"/>
    </location>
</feature>
<feature type="transmembrane region" description="Helical" evidence="2">
    <location>
        <begin position="251"/>
        <end position="271"/>
    </location>
</feature>
<reference evidence="4 5" key="1">
    <citation type="submission" date="2016-11" db="EMBL/GenBank/DDBJ databases">
        <authorList>
            <person name="Jaros S."/>
            <person name="Januszkiewicz K."/>
            <person name="Wedrychowicz H."/>
        </authorList>
    </citation>
    <scope>NUCLEOTIDE SEQUENCE [LARGE SCALE GENOMIC DNA]</scope>
    <source>
        <strain evidence="4 5">DSM 17459</strain>
    </source>
</reference>
<sequence>MIIEHLWIKNFGKLHNRELDFGEGITVIFGENESGKSTLHTFIQGIFFGIRRMRGRAARNDVYSRFEPWENSSYYAGGIRFSCGGKTFRLTRNFSKESQRAELICEDDGELLSVEDGDLGILLGNISQVVYDNTVSVGQLKNQTGEGIVAELRNYMSNYQSDTEGQIDIEKAVAALKEKKREFDQARKEELRKQEELLNGLKGKLLFLEEERAELEAKISEAETRREGLRQGEGKADKKDRPLFLRAEHRGSMAVLLAGAVVIFLSILLLPGMIGEVTGTAAGLATIGFLFRFLKKSSRNPKEKHNAPEEEGEIQEEEKKLDWKLEHLREEAEEKDTFCENLKEEYRELLAKHSGEMTPLQEEIEGIDLAIATIQELSRTMQSKIGNRLKNQTSKILGQLTGGRYTQISISDEFRIHLNTGEHYTPLEQLSRGTIEQVYFALRMAVSDILCREEELPVLLDEPFVMYDSRRLQNTLKWLSENKQQVLIFTCQEREIEALEALGLEYHLVRL</sequence>
<keyword evidence="1" id="KW-0175">Coiled coil</keyword>
<dbReference type="Proteomes" id="UP000184245">
    <property type="component" value="Unassembled WGS sequence"/>
</dbReference>
<evidence type="ECO:0000313" key="4">
    <source>
        <dbReference type="EMBL" id="SHF52823.1"/>
    </source>
</evidence>
<dbReference type="STRING" id="1122155.SAMN02745158_04104"/>
<evidence type="ECO:0000313" key="5">
    <source>
        <dbReference type="Proteomes" id="UP000184245"/>
    </source>
</evidence>
<dbReference type="InterPro" id="IPR027417">
    <property type="entry name" value="P-loop_NTPase"/>
</dbReference>
<organism evidence="4 5">
    <name type="scientific">Lactonifactor longoviformis DSM 17459</name>
    <dbReference type="NCBI Taxonomy" id="1122155"/>
    <lineage>
        <taxon>Bacteria</taxon>
        <taxon>Bacillati</taxon>
        <taxon>Bacillota</taxon>
        <taxon>Clostridia</taxon>
        <taxon>Eubacteriales</taxon>
        <taxon>Clostridiaceae</taxon>
        <taxon>Lactonifactor</taxon>
    </lineage>
</organism>
<keyword evidence="2" id="KW-0472">Membrane</keyword>
<dbReference type="InterPro" id="IPR038729">
    <property type="entry name" value="Rad50/SbcC_AAA"/>
</dbReference>
<dbReference type="Pfam" id="PF13476">
    <property type="entry name" value="AAA_23"/>
    <property type="match status" value="1"/>
</dbReference>
<proteinExistence type="predicted"/>
<dbReference type="GO" id="GO:0016887">
    <property type="term" value="F:ATP hydrolysis activity"/>
    <property type="evidence" value="ECO:0007669"/>
    <property type="project" value="InterPro"/>
</dbReference>
<gene>
    <name evidence="4" type="ORF">SAMN02745158_04104</name>
</gene>
<dbReference type="PANTHER" id="PTHR41259:SF1">
    <property type="entry name" value="DOUBLE-STRAND BREAK REPAIR RAD50 ATPASE, PUTATIVE-RELATED"/>
    <property type="match status" value="1"/>
</dbReference>
<keyword evidence="5" id="KW-1185">Reference proteome</keyword>
<dbReference type="AlphaFoldDB" id="A0A1M5CDK1"/>
<dbReference type="PANTHER" id="PTHR41259">
    <property type="entry name" value="DOUBLE-STRAND BREAK REPAIR RAD50 ATPASE, PUTATIVE-RELATED"/>
    <property type="match status" value="1"/>
</dbReference>
<dbReference type="OrthoDB" id="9764467at2"/>
<evidence type="ECO:0000259" key="3">
    <source>
        <dbReference type="Pfam" id="PF13476"/>
    </source>
</evidence>
<accession>A0A1M5CDK1</accession>
<dbReference type="EMBL" id="FQVI01000038">
    <property type="protein sequence ID" value="SHF52823.1"/>
    <property type="molecule type" value="Genomic_DNA"/>
</dbReference>
<protein>
    <submittedName>
        <fullName evidence="4">AAA domain-containing protein</fullName>
    </submittedName>
</protein>
<evidence type="ECO:0000256" key="1">
    <source>
        <dbReference type="SAM" id="Coils"/>
    </source>
</evidence>
<dbReference type="Gene3D" id="3.40.50.300">
    <property type="entry name" value="P-loop containing nucleotide triphosphate hydrolases"/>
    <property type="match status" value="2"/>
</dbReference>